<keyword evidence="2" id="KW-0596">Phosphopantetheine</keyword>
<dbReference type="RefSeq" id="WP_344238001.1">
    <property type="nucleotide sequence ID" value="NZ_BAAAHH010000004.1"/>
</dbReference>
<dbReference type="PROSITE" id="PS00012">
    <property type="entry name" value="PHOSPHOPANTETHEINE"/>
    <property type="match status" value="1"/>
</dbReference>
<dbReference type="Pfam" id="PF00501">
    <property type="entry name" value="AMP-binding"/>
    <property type="match status" value="1"/>
</dbReference>
<dbReference type="InterPro" id="IPR006162">
    <property type="entry name" value="Ppantetheine_attach_site"/>
</dbReference>
<evidence type="ECO:0000313" key="5">
    <source>
        <dbReference type="EMBL" id="GAA0942730.1"/>
    </source>
</evidence>
<reference evidence="5 6" key="1">
    <citation type="journal article" date="2019" name="Int. J. Syst. Evol. Microbiol.">
        <title>The Global Catalogue of Microorganisms (GCM) 10K type strain sequencing project: providing services to taxonomists for standard genome sequencing and annotation.</title>
        <authorList>
            <consortium name="The Broad Institute Genomics Platform"/>
            <consortium name="The Broad Institute Genome Sequencing Center for Infectious Disease"/>
            <person name="Wu L."/>
            <person name="Ma J."/>
        </authorList>
    </citation>
    <scope>NUCLEOTIDE SEQUENCE [LARGE SCALE GENOMIC DNA]</scope>
    <source>
        <strain evidence="5 6">JCM 10696</strain>
    </source>
</reference>
<dbReference type="InterPro" id="IPR010071">
    <property type="entry name" value="AA_adenyl_dom"/>
</dbReference>
<dbReference type="Proteomes" id="UP001500665">
    <property type="component" value="Unassembled WGS sequence"/>
</dbReference>
<dbReference type="Pfam" id="PF13193">
    <property type="entry name" value="AMP-binding_C"/>
    <property type="match status" value="1"/>
</dbReference>
<dbReference type="Gene3D" id="3.30.559.10">
    <property type="entry name" value="Chloramphenicol acetyltransferase-like domain"/>
    <property type="match status" value="1"/>
</dbReference>
<evidence type="ECO:0000256" key="2">
    <source>
        <dbReference type="ARBA" id="ARBA00022450"/>
    </source>
</evidence>
<dbReference type="Gene3D" id="1.10.1200.10">
    <property type="entry name" value="ACP-like"/>
    <property type="match status" value="1"/>
</dbReference>
<dbReference type="InterPro" id="IPR000873">
    <property type="entry name" value="AMP-dep_synth/lig_dom"/>
</dbReference>
<dbReference type="InterPro" id="IPR020806">
    <property type="entry name" value="PKS_PP-bd"/>
</dbReference>
<proteinExistence type="predicted"/>
<dbReference type="Pfam" id="PF00550">
    <property type="entry name" value="PP-binding"/>
    <property type="match status" value="1"/>
</dbReference>
<comment type="cofactor">
    <cofactor evidence="1">
        <name>pantetheine 4'-phosphate</name>
        <dbReference type="ChEBI" id="CHEBI:47942"/>
    </cofactor>
</comment>
<dbReference type="PROSITE" id="PS00455">
    <property type="entry name" value="AMP_BINDING"/>
    <property type="match status" value="1"/>
</dbReference>
<dbReference type="EMBL" id="BAAAHH010000004">
    <property type="protein sequence ID" value="GAA0942730.1"/>
    <property type="molecule type" value="Genomic_DNA"/>
</dbReference>
<dbReference type="InterPro" id="IPR036736">
    <property type="entry name" value="ACP-like_sf"/>
</dbReference>
<dbReference type="Gene3D" id="3.40.50.12780">
    <property type="entry name" value="N-terminal domain of ligase-like"/>
    <property type="match status" value="1"/>
</dbReference>
<dbReference type="SUPFAM" id="SSF56801">
    <property type="entry name" value="Acetyl-CoA synthetase-like"/>
    <property type="match status" value="1"/>
</dbReference>
<dbReference type="Pfam" id="PF00668">
    <property type="entry name" value="Condensation"/>
    <property type="match status" value="1"/>
</dbReference>
<dbReference type="InterPro" id="IPR042099">
    <property type="entry name" value="ANL_N_sf"/>
</dbReference>
<gene>
    <name evidence="5" type="ORF">GCM10009550_14130</name>
</gene>
<dbReference type="PANTHER" id="PTHR45527:SF1">
    <property type="entry name" value="FATTY ACID SYNTHASE"/>
    <property type="match status" value="1"/>
</dbReference>
<protein>
    <recommendedName>
        <fullName evidence="4">Carrier domain-containing protein</fullName>
    </recommendedName>
</protein>
<dbReference type="PROSITE" id="PS50075">
    <property type="entry name" value="CARRIER"/>
    <property type="match status" value="1"/>
</dbReference>
<name>A0ABN1QHD4_9ACTN</name>
<dbReference type="SUPFAM" id="SSF52777">
    <property type="entry name" value="CoA-dependent acyltransferases"/>
    <property type="match status" value="2"/>
</dbReference>
<keyword evidence="3" id="KW-0597">Phosphoprotein</keyword>
<keyword evidence="6" id="KW-1185">Reference proteome</keyword>
<accession>A0ABN1QHD4</accession>
<dbReference type="SUPFAM" id="SSF47336">
    <property type="entry name" value="ACP-like"/>
    <property type="match status" value="1"/>
</dbReference>
<dbReference type="Gene3D" id="3.30.559.30">
    <property type="entry name" value="Nonribosomal peptide synthetase, condensation domain"/>
    <property type="match status" value="1"/>
</dbReference>
<dbReference type="InterPro" id="IPR020845">
    <property type="entry name" value="AMP-binding_CS"/>
</dbReference>
<dbReference type="InterPro" id="IPR009081">
    <property type="entry name" value="PP-bd_ACP"/>
</dbReference>
<dbReference type="InterPro" id="IPR045851">
    <property type="entry name" value="AMP-bd_C_sf"/>
</dbReference>
<organism evidence="5 6">
    <name type="scientific">Actinocorallia libanotica</name>
    <dbReference type="NCBI Taxonomy" id="46162"/>
    <lineage>
        <taxon>Bacteria</taxon>
        <taxon>Bacillati</taxon>
        <taxon>Actinomycetota</taxon>
        <taxon>Actinomycetes</taxon>
        <taxon>Streptosporangiales</taxon>
        <taxon>Thermomonosporaceae</taxon>
        <taxon>Actinocorallia</taxon>
    </lineage>
</organism>
<dbReference type="InterPro" id="IPR025110">
    <property type="entry name" value="AMP-bd_C"/>
</dbReference>
<evidence type="ECO:0000256" key="1">
    <source>
        <dbReference type="ARBA" id="ARBA00001957"/>
    </source>
</evidence>
<dbReference type="InterPro" id="IPR001242">
    <property type="entry name" value="Condensation_dom"/>
</dbReference>
<dbReference type="SMART" id="SM00823">
    <property type="entry name" value="PKS_PP"/>
    <property type="match status" value="1"/>
</dbReference>
<dbReference type="Gene3D" id="3.30.300.30">
    <property type="match status" value="1"/>
</dbReference>
<evidence type="ECO:0000256" key="3">
    <source>
        <dbReference type="ARBA" id="ARBA00022553"/>
    </source>
</evidence>
<dbReference type="NCBIfam" id="TIGR01733">
    <property type="entry name" value="AA-adenyl-dom"/>
    <property type="match status" value="1"/>
</dbReference>
<dbReference type="InterPro" id="IPR023213">
    <property type="entry name" value="CAT-like_dom_sf"/>
</dbReference>
<dbReference type="PANTHER" id="PTHR45527">
    <property type="entry name" value="NONRIBOSOMAL PEPTIDE SYNTHETASE"/>
    <property type="match status" value="1"/>
</dbReference>
<feature type="domain" description="Carrier" evidence="4">
    <location>
        <begin position="900"/>
        <end position="975"/>
    </location>
</feature>
<evidence type="ECO:0000313" key="6">
    <source>
        <dbReference type="Proteomes" id="UP001500665"/>
    </source>
</evidence>
<sequence length="980" mass="104364">MKRPATLRQRDVWLAERAGHGGYAIPLTVVFSGKADVPRLRAAVEAVLARHPVLSCAVREEDGAPFLAPAAEPPRVLEGPVDAAEPFDLERGPLMRIGLEPGGDSCRLTAVAHHTVFDGESKSIFLRDLAAAYAGEDLPPLRDADLAAEEEARVAEVLGTAREFWKRRWRTPEPAALPFLDGPCPPDGPGEQIRFRLDADLDALGVTRFEAILASLQALLWRYGNTEAAIGVDLGTRADADRDRIGMFAAELPVFTRLRPDWTFQRLARSLRFEHGLRRDLRGLFRVREVPPTRAVSGITPGTALPQVSLSYRRRDAVPEFPGLTADVDWISFNGVGRGALRVVVADGPEGCDVSLQYQTAHLDRAAAERIAGHWRTLLAQVTAAPDTPLAELVDEPQPRHDTAVSRPPVTLVDLFEQQAARAPSAPAVVEDERTLTYAELDAAADAVAAALAGAGASRGSLVAVQADRSACTVIALLGVLKAGAAYLPLDPSHPIARLAFQLQDAAPAVVLTPKRLLGTVPVHDAPLLVVEDATSAGGDRKGARPEPADRAYVLYTSGSTGRPKGVEVGHAALVNLLLGVGERLGDQAGRTWLGLTSPSFDISALELYLPLVTGGRVVIAPEALSGDGAALSLLVKRHGVTHVQATPSGWQLLLDGGFDRPDVTALAGGETLPRPLADAVLARTRRLFNMYGPTETTIWSTCAQVTGPVTRPQVTGSVTIGLPLPGTTVHILDEGLRPLPCGVPGELCVGGAGLAFGYLNRPELTAERFTTLPSGERIYRTGDLARFRADGELEFLGRRDGQVKLLGHRIETGEIEARLLEHPDVSRAAVAVRDGRLAAYVVTAAEVSRAELRAHCAAALPSIMVPARFTALDALPLTPNGKVDRAALPEPAARPAAGAALTGTASTVREIVAEVLRMPEIGPDEDLFELGVHSLLITQIAARIRTRLGPDLPLHVFYDTPTITGLAAYADRLLAKEAV</sequence>
<evidence type="ECO:0000259" key="4">
    <source>
        <dbReference type="PROSITE" id="PS50075"/>
    </source>
</evidence>
<comment type="caution">
    <text evidence="5">The sequence shown here is derived from an EMBL/GenBank/DDBJ whole genome shotgun (WGS) entry which is preliminary data.</text>
</comment>